<dbReference type="InterPro" id="IPR013529">
    <property type="entry name" value="Glyco_hydro_42_N"/>
</dbReference>
<gene>
    <name evidence="10" type="ORF">ACFFLI_04760</name>
</gene>
<dbReference type="RefSeq" id="WP_137642338.1">
    <property type="nucleotide sequence ID" value="NZ_BJEA01000008.1"/>
</dbReference>
<dbReference type="Gene3D" id="3.20.20.80">
    <property type="entry name" value="Glycosidases"/>
    <property type="match status" value="1"/>
</dbReference>
<dbReference type="SUPFAM" id="SSF52317">
    <property type="entry name" value="Class I glutamine amidotransferase-like"/>
    <property type="match status" value="1"/>
</dbReference>
<evidence type="ECO:0000256" key="7">
    <source>
        <dbReference type="ARBA" id="ARBA00023295"/>
    </source>
</evidence>
<comment type="similarity">
    <text evidence="2">Belongs to the glycosyl hydrolase 42 family.</text>
</comment>
<dbReference type="Pfam" id="PF08532">
    <property type="entry name" value="Glyco_hydro_42M"/>
    <property type="match status" value="1"/>
</dbReference>
<dbReference type="InterPro" id="IPR029062">
    <property type="entry name" value="Class_I_gatase-like"/>
</dbReference>
<reference evidence="10 11" key="1">
    <citation type="submission" date="2024-09" db="EMBL/GenBank/DDBJ databases">
        <authorList>
            <person name="Sun Q."/>
            <person name="Mori K."/>
        </authorList>
    </citation>
    <scope>NUCLEOTIDE SEQUENCE [LARGE SCALE GENOMIC DNA]</scope>
    <source>
        <strain evidence="10 11">TBRC 4576</strain>
    </source>
</reference>
<evidence type="ECO:0000256" key="1">
    <source>
        <dbReference type="ARBA" id="ARBA00001412"/>
    </source>
</evidence>
<evidence type="ECO:0000256" key="6">
    <source>
        <dbReference type="ARBA" id="ARBA00022833"/>
    </source>
</evidence>
<keyword evidence="11" id="KW-1185">Reference proteome</keyword>
<dbReference type="CDD" id="cd03143">
    <property type="entry name" value="A4_beta-galactosidase_middle_domain"/>
    <property type="match status" value="1"/>
</dbReference>
<evidence type="ECO:0000256" key="5">
    <source>
        <dbReference type="ARBA" id="ARBA00022801"/>
    </source>
</evidence>
<accession>A0ABV5WT80</accession>
<dbReference type="InterPro" id="IPR013738">
    <property type="entry name" value="Beta_galactosidase_Trimer"/>
</dbReference>
<dbReference type="SUPFAM" id="SSF51445">
    <property type="entry name" value="(Trans)glycosidases"/>
    <property type="match status" value="1"/>
</dbReference>
<dbReference type="EC" id="3.2.1.23" evidence="3"/>
<dbReference type="PANTHER" id="PTHR36447">
    <property type="entry name" value="BETA-GALACTOSIDASE GANA"/>
    <property type="match status" value="1"/>
</dbReference>
<name>A0ABV5WT80_9LACO</name>
<keyword evidence="6" id="KW-0862">Zinc</keyword>
<comment type="catalytic activity">
    <reaction evidence="1">
        <text>Hydrolysis of terminal non-reducing beta-D-galactose residues in beta-D-galactosides.</text>
        <dbReference type="EC" id="3.2.1.23"/>
    </reaction>
</comment>
<organism evidence="10 11">
    <name type="scientific">Lactiplantibacillus modestisalitolerans</name>
    <dbReference type="NCBI Taxonomy" id="1457219"/>
    <lineage>
        <taxon>Bacteria</taxon>
        <taxon>Bacillati</taxon>
        <taxon>Bacillota</taxon>
        <taxon>Bacilli</taxon>
        <taxon>Lactobacillales</taxon>
        <taxon>Lactobacillaceae</taxon>
        <taxon>Lactiplantibacillus</taxon>
    </lineage>
</organism>
<evidence type="ECO:0000259" key="9">
    <source>
        <dbReference type="Pfam" id="PF08532"/>
    </source>
</evidence>
<dbReference type="PANTHER" id="PTHR36447:SF2">
    <property type="entry name" value="BETA-GALACTOSIDASE YESZ"/>
    <property type="match status" value="1"/>
</dbReference>
<evidence type="ECO:0000256" key="3">
    <source>
        <dbReference type="ARBA" id="ARBA00012756"/>
    </source>
</evidence>
<evidence type="ECO:0000256" key="4">
    <source>
        <dbReference type="ARBA" id="ARBA00022723"/>
    </source>
</evidence>
<evidence type="ECO:0000259" key="8">
    <source>
        <dbReference type="Pfam" id="PF02449"/>
    </source>
</evidence>
<dbReference type="InterPro" id="IPR017853">
    <property type="entry name" value="GH"/>
</dbReference>
<feature type="domain" description="Beta-galactosidase trimerisation" evidence="9">
    <location>
        <begin position="562"/>
        <end position="742"/>
    </location>
</feature>
<keyword evidence="7" id="KW-0326">Glycosidase</keyword>
<comment type="caution">
    <text evidence="10">The sequence shown here is derived from an EMBL/GenBank/DDBJ whole genome shotgun (WGS) entry which is preliminary data.</text>
</comment>
<dbReference type="InterPro" id="IPR003476">
    <property type="entry name" value="Glyco_hydro_42"/>
</dbReference>
<evidence type="ECO:0000313" key="10">
    <source>
        <dbReference type="EMBL" id="MFB9769188.1"/>
    </source>
</evidence>
<dbReference type="EMBL" id="JBHLZY010000009">
    <property type="protein sequence ID" value="MFB9769188.1"/>
    <property type="molecule type" value="Genomic_DNA"/>
</dbReference>
<protein>
    <recommendedName>
        <fullName evidence="3">beta-galactosidase</fullName>
        <ecNumber evidence="3">3.2.1.23</ecNumber>
    </recommendedName>
</protein>
<feature type="domain" description="Glycoside hydrolase family 42 N-terminal" evidence="8">
    <location>
        <begin position="185"/>
        <end position="548"/>
    </location>
</feature>
<evidence type="ECO:0000256" key="2">
    <source>
        <dbReference type="ARBA" id="ARBA00005940"/>
    </source>
</evidence>
<dbReference type="Proteomes" id="UP001589691">
    <property type="component" value="Unassembled WGS sequence"/>
</dbReference>
<proteinExistence type="inferred from homology"/>
<keyword evidence="4" id="KW-0479">Metal-binding</keyword>
<evidence type="ECO:0000313" key="11">
    <source>
        <dbReference type="Proteomes" id="UP001589691"/>
    </source>
</evidence>
<dbReference type="Gene3D" id="3.40.50.880">
    <property type="match status" value="1"/>
</dbReference>
<sequence length="835" mass="94176">MKIYLLNDIETLPLNYAQLAAALQRRARLTIAPTLRFFALRTTPLTALAVGPDDAVVLGFGHRGPQPNLRPQLAYFKRLGVRVILATELRARHATDRYFDKTRDDMAIYQLAFEQRLQVLDVDSRLNSWYQALPPEEQSAALTAAERGEPAQTLAVVLAPWLVNWLFRRLLRAELLADFSYGACQYPEVWDAPTNATDRTHARQLGMNTVRIGEFFWDRLEPQEGHYQLTYLENLLTGYQRAGLKVILGIPSPTPPRWFTQHYPAARVVNADGQVEAHGSRQHVCTNNPIFRRKVYQLTHQIARVAARFENVIGIQIDNEFKCHVDQCFCPTCRQLWPEWLRAKYQTIDRLNAAWGTAVWSERYPDFEAVVLPTKTPFAHNSGLDNAFRQFTADTVNDFCAGIAQILIAETTIPLTHNSSLNFNLMNDQLFSQLDIVGFDTYPTANQYWNFPINLDRWRNLKTQPEMLLLETATSHVGYTGHYVAPNPRGFLLPEIFLGYAAGLKSFLFWPFRAQPNGIEQPHSAVVTQTGSPDLGYEDVVRGGQLLAQYRPFLTQSRVVRAKIALVYSDNAKRAMRVESGGIYEYRTQITQVYRALTQRGLAVELVSENADLNAFDCVLMPFIRNVNDWLLAKLRAFAQRGGQLIIGPLTGDRTADMGWLRGTNGLGALGEWLGVTNVVQFLSAAGPTQVRVQIGNQMDVIGGLVTLFETAHPMAGVTTVAPVAGTRNLIYQHHNVYYLGGLPVDPDNSPLWDTLVARVIKPRDADQPFLDTANGLFKYRRESPREVQFYLANLALTPATFSLHQRARDATGRVIAAGTHQLASYQYQLLRFEK</sequence>
<dbReference type="Pfam" id="PF02449">
    <property type="entry name" value="Glyco_hydro_42"/>
    <property type="match status" value="1"/>
</dbReference>
<keyword evidence="5" id="KW-0378">Hydrolase</keyword>